<evidence type="ECO:0000313" key="9">
    <source>
        <dbReference type="Proteomes" id="UP000243904"/>
    </source>
</evidence>
<sequence>MKFISEKPMWAGFALFFSMYYVLGANPDILREIGVPVSAALLGTFLAIIVGNFSGAFFTKTGLMIAPAIGISIFVKNFVLNSDHVIDWRHAMVACVIAGLAVAVTSFFTDWRDQIVKDLPESVKKGAKAGIGALLVKEGFDIFKKAEESFHLEPRGAGMAVAIGVVFLVLFFLIRRSIENNSRSALSALQFIMHLEFVFVVVLMSSYLWLFQPDYISALPETSQVSILWLEPIVRTSWHINFNVCMLILLFAATVWFIVISDIPGTPSEVLPEKLEDVATDGTETAPKGYQSARDKAVKLGYRNDGVFASLAPLFGTTPTIYYAENQILKSFGQTGEYSSAVGYWAASLFALVFIVLVIGQFSGHQIPIDRYLSPVAVTPILIFIGLYIISVSFFDIPSAAAAPSTRNPEYYFPTAVSVILTSRIGLEYTLPLSILSFWLVRSAGEKYGPSFIWISIGSGVSLIIFGALFVFGS</sequence>
<dbReference type="Pfam" id="PF00860">
    <property type="entry name" value="Xan_ur_permease"/>
    <property type="match status" value="1"/>
</dbReference>
<keyword evidence="4 7" id="KW-0812">Transmembrane</keyword>
<keyword evidence="3" id="KW-0813">Transport</keyword>
<dbReference type="GO" id="GO:0012505">
    <property type="term" value="C:endomembrane system"/>
    <property type="evidence" value="ECO:0007669"/>
    <property type="project" value="UniProtKB-SubCell"/>
</dbReference>
<keyword evidence="5 7" id="KW-1133">Transmembrane helix</keyword>
<feature type="transmembrane region" description="Helical" evidence="7">
    <location>
        <begin position="61"/>
        <end position="79"/>
    </location>
</feature>
<dbReference type="Proteomes" id="UP000243904">
    <property type="component" value="Chromosome I"/>
</dbReference>
<reference evidence="9" key="1">
    <citation type="submission" date="2016-10" db="EMBL/GenBank/DDBJ databases">
        <authorList>
            <person name="Varghese N."/>
            <person name="Submissions S."/>
        </authorList>
    </citation>
    <scope>NUCLEOTIDE SEQUENCE [LARGE SCALE GENOMIC DNA]</scope>
    <source>
        <strain evidence="9">GAS369</strain>
    </source>
</reference>
<evidence type="ECO:0000256" key="4">
    <source>
        <dbReference type="ARBA" id="ARBA00022692"/>
    </source>
</evidence>
<protein>
    <submittedName>
        <fullName evidence="8">Xanthine/uracil/vitamin C permease, AzgA family</fullName>
    </submittedName>
</protein>
<evidence type="ECO:0000256" key="7">
    <source>
        <dbReference type="SAM" id="Phobius"/>
    </source>
</evidence>
<dbReference type="PANTHER" id="PTHR43337">
    <property type="entry name" value="XANTHINE/URACIL PERMEASE C887.17-RELATED"/>
    <property type="match status" value="1"/>
</dbReference>
<feature type="transmembrane region" description="Helical" evidence="7">
    <location>
        <begin position="372"/>
        <end position="395"/>
    </location>
</feature>
<keyword evidence="9" id="KW-1185">Reference proteome</keyword>
<feature type="transmembrane region" description="Helical" evidence="7">
    <location>
        <begin position="6"/>
        <end position="23"/>
    </location>
</feature>
<dbReference type="InterPro" id="IPR006043">
    <property type="entry name" value="NCS2"/>
</dbReference>
<gene>
    <name evidence="8" type="ORF">SAMN05444158_6744</name>
</gene>
<organism evidence="8 9">
    <name type="scientific">Bradyrhizobium canariense</name>
    <dbReference type="NCBI Taxonomy" id="255045"/>
    <lineage>
        <taxon>Bacteria</taxon>
        <taxon>Pseudomonadati</taxon>
        <taxon>Pseudomonadota</taxon>
        <taxon>Alphaproteobacteria</taxon>
        <taxon>Hyphomicrobiales</taxon>
        <taxon>Nitrobacteraceae</taxon>
        <taxon>Bradyrhizobium</taxon>
    </lineage>
</organism>
<feature type="transmembrane region" description="Helical" evidence="7">
    <location>
        <begin position="238"/>
        <end position="259"/>
    </location>
</feature>
<evidence type="ECO:0000256" key="3">
    <source>
        <dbReference type="ARBA" id="ARBA00022448"/>
    </source>
</evidence>
<evidence type="ECO:0000256" key="1">
    <source>
        <dbReference type="ARBA" id="ARBA00004127"/>
    </source>
</evidence>
<feature type="transmembrane region" description="Helical" evidence="7">
    <location>
        <begin position="452"/>
        <end position="472"/>
    </location>
</feature>
<feature type="transmembrane region" description="Helical" evidence="7">
    <location>
        <begin position="344"/>
        <end position="360"/>
    </location>
</feature>
<dbReference type="GO" id="GO:0005886">
    <property type="term" value="C:plasma membrane"/>
    <property type="evidence" value="ECO:0007669"/>
    <property type="project" value="TreeGrafter"/>
</dbReference>
<feature type="transmembrane region" description="Helical" evidence="7">
    <location>
        <begin position="186"/>
        <end position="210"/>
    </location>
</feature>
<dbReference type="AlphaFoldDB" id="A0A1H2B3Q4"/>
<dbReference type="RefSeq" id="WP_146690379.1">
    <property type="nucleotide sequence ID" value="NZ_LT629750.1"/>
</dbReference>
<evidence type="ECO:0000256" key="2">
    <source>
        <dbReference type="ARBA" id="ARBA00005697"/>
    </source>
</evidence>
<feature type="transmembrane region" description="Helical" evidence="7">
    <location>
        <begin position="306"/>
        <end position="324"/>
    </location>
</feature>
<evidence type="ECO:0000256" key="6">
    <source>
        <dbReference type="ARBA" id="ARBA00023136"/>
    </source>
</evidence>
<name>A0A1H2B3Q4_9BRAD</name>
<comment type="subcellular location">
    <subcellularLocation>
        <location evidence="1">Endomembrane system</location>
        <topology evidence="1">Multi-pass membrane protein</topology>
    </subcellularLocation>
</comment>
<comment type="similarity">
    <text evidence="2">Belongs to the nucleobase:cation symporter-2 (NCS2) (TC 2.A.40) family. Azg-like subfamily.</text>
</comment>
<keyword evidence="6 7" id="KW-0472">Membrane</keyword>
<evidence type="ECO:0000313" key="8">
    <source>
        <dbReference type="EMBL" id="SDT52589.1"/>
    </source>
</evidence>
<feature type="transmembrane region" description="Helical" evidence="7">
    <location>
        <begin position="35"/>
        <end position="55"/>
    </location>
</feature>
<feature type="transmembrane region" description="Helical" evidence="7">
    <location>
        <begin position="156"/>
        <end position="174"/>
    </location>
</feature>
<dbReference type="InterPro" id="IPR045018">
    <property type="entry name" value="Azg-like"/>
</dbReference>
<dbReference type="EMBL" id="LT629750">
    <property type="protein sequence ID" value="SDT52589.1"/>
    <property type="molecule type" value="Genomic_DNA"/>
</dbReference>
<evidence type="ECO:0000256" key="5">
    <source>
        <dbReference type="ARBA" id="ARBA00022989"/>
    </source>
</evidence>
<feature type="transmembrane region" description="Helical" evidence="7">
    <location>
        <begin position="91"/>
        <end position="109"/>
    </location>
</feature>
<accession>A0A1H2B3Q4</accession>
<proteinExistence type="inferred from homology"/>
<dbReference type="GO" id="GO:0005345">
    <property type="term" value="F:purine nucleobase transmembrane transporter activity"/>
    <property type="evidence" value="ECO:0007669"/>
    <property type="project" value="TreeGrafter"/>
</dbReference>
<dbReference type="PANTHER" id="PTHR43337:SF1">
    <property type="entry name" value="XANTHINE_URACIL PERMEASE C887.17-RELATED"/>
    <property type="match status" value="1"/>
</dbReference>